<name>A0AAD1EMH0_9MICO</name>
<dbReference type="Proteomes" id="UP000283946">
    <property type="component" value="Chromosome"/>
</dbReference>
<evidence type="ECO:0000313" key="2">
    <source>
        <dbReference type="Proteomes" id="UP000283946"/>
    </source>
</evidence>
<proteinExistence type="predicted"/>
<gene>
    <name evidence="1" type="ORF">C7V51_06180</name>
</gene>
<sequence length="67" mass="7323">MDTTSPTELIATSESSWIIADASARVRGYVTYDGGCYTAFDADEMPIGNHAARQDAIDTVLRRSRPQ</sequence>
<dbReference type="AlphaFoldDB" id="A0AAD1EMH0"/>
<organism evidence="1 2">
    <name type="scientific">Rathayibacter iranicus</name>
    <dbReference type="NCBI Taxonomy" id="59737"/>
    <lineage>
        <taxon>Bacteria</taxon>
        <taxon>Bacillati</taxon>
        <taxon>Actinomycetota</taxon>
        <taxon>Actinomycetes</taxon>
        <taxon>Micrococcales</taxon>
        <taxon>Microbacteriaceae</taxon>
        <taxon>Rathayibacter</taxon>
    </lineage>
</organism>
<accession>A0AAD1EMH0</accession>
<dbReference type="RefSeq" id="WP_104264483.1">
    <property type="nucleotide sequence ID" value="NZ_CP028130.1"/>
</dbReference>
<evidence type="ECO:0000313" key="1">
    <source>
        <dbReference type="EMBL" id="AZZ55514.1"/>
    </source>
</evidence>
<dbReference type="EMBL" id="CP028130">
    <property type="protein sequence ID" value="AZZ55514.1"/>
    <property type="molecule type" value="Genomic_DNA"/>
</dbReference>
<reference evidence="1 2" key="1">
    <citation type="submission" date="2018-03" db="EMBL/GenBank/DDBJ databases">
        <title>Bacteriophage NCPPB3778 and a type I-E CRISPR drive the evolution of the US Biological Select Agent, Rathayibacter toxicus.</title>
        <authorList>
            <person name="Davis E.W.II."/>
            <person name="Tabima J.F."/>
            <person name="Weisberg A.J."/>
            <person name="Dantas Lopes L."/>
            <person name="Wiseman M.S."/>
            <person name="Wiseman M.S."/>
            <person name="Pupko T."/>
            <person name="Belcher M.S."/>
            <person name="Sechler A.J."/>
            <person name="Tancos M.A."/>
            <person name="Schroeder B.K."/>
            <person name="Murray T.D."/>
            <person name="Luster D.G."/>
            <person name="Schneider W.L."/>
            <person name="Rogers E."/>
            <person name="Andreote F.D."/>
            <person name="Grunwald N.J."/>
            <person name="Putnam M.L."/>
            <person name="Chang J.H."/>
        </authorList>
    </citation>
    <scope>NUCLEOTIDE SEQUENCE [LARGE SCALE GENOMIC DNA]</scope>
    <source>
        <strain evidence="1 2">NCCPB 2253</strain>
    </source>
</reference>
<dbReference type="KEGG" id="ria:C7V51_06180"/>
<protein>
    <submittedName>
        <fullName evidence="1">Uncharacterized protein</fullName>
    </submittedName>
</protein>